<comment type="catalytic activity">
    <reaction evidence="3">
        <text>2 GTP = 3',3'-c-di-GMP + 2 diphosphate</text>
        <dbReference type="Rhea" id="RHEA:24898"/>
        <dbReference type="ChEBI" id="CHEBI:33019"/>
        <dbReference type="ChEBI" id="CHEBI:37565"/>
        <dbReference type="ChEBI" id="CHEBI:58805"/>
        <dbReference type="EC" id="2.7.7.65"/>
    </reaction>
</comment>
<accession>A0A6N8ECI8</accession>
<evidence type="ECO:0000313" key="6">
    <source>
        <dbReference type="EMBL" id="MTW21281.1"/>
    </source>
</evidence>
<dbReference type="FunFam" id="3.30.70.270:FF:000001">
    <property type="entry name" value="Diguanylate cyclase domain protein"/>
    <property type="match status" value="1"/>
</dbReference>
<dbReference type="GO" id="GO:1902201">
    <property type="term" value="P:negative regulation of bacterial-type flagellum-dependent cell motility"/>
    <property type="evidence" value="ECO:0007669"/>
    <property type="project" value="TreeGrafter"/>
</dbReference>
<dbReference type="EC" id="2.7.7.65" evidence="2"/>
<dbReference type="Proteomes" id="UP000434044">
    <property type="component" value="Unassembled WGS sequence"/>
</dbReference>
<dbReference type="RefSeq" id="WP_155449867.1">
    <property type="nucleotide sequence ID" value="NZ_WNKT01000016.1"/>
</dbReference>
<dbReference type="Pfam" id="PF00990">
    <property type="entry name" value="GGDEF"/>
    <property type="match status" value="1"/>
</dbReference>
<dbReference type="OrthoDB" id="9812260at2"/>
<feature type="coiled-coil region" evidence="4">
    <location>
        <begin position="153"/>
        <end position="187"/>
    </location>
</feature>
<dbReference type="AlphaFoldDB" id="A0A6N8ECI8"/>
<protein>
    <recommendedName>
        <fullName evidence="2">diguanylate cyclase</fullName>
        <ecNumber evidence="2">2.7.7.65</ecNumber>
    </recommendedName>
</protein>
<dbReference type="GO" id="GO:0043709">
    <property type="term" value="P:cell adhesion involved in single-species biofilm formation"/>
    <property type="evidence" value="ECO:0007669"/>
    <property type="project" value="TreeGrafter"/>
</dbReference>
<feature type="coiled-coil region" evidence="4">
    <location>
        <begin position="262"/>
        <end position="296"/>
    </location>
</feature>
<dbReference type="PROSITE" id="PS50887">
    <property type="entry name" value="GGDEF"/>
    <property type="match status" value="1"/>
</dbReference>
<evidence type="ECO:0000259" key="5">
    <source>
        <dbReference type="PROSITE" id="PS50887"/>
    </source>
</evidence>
<dbReference type="GO" id="GO:0052621">
    <property type="term" value="F:diguanylate cyclase activity"/>
    <property type="evidence" value="ECO:0007669"/>
    <property type="project" value="UniProtKB-EC"/>
</dbReference>
<feature type="domain" description="GGDEF" evidence="5">
    <location>
        <begin position="208"/>
        <end position="340"/>
    </location>
</feature>
<name>A0A6N8ECI8_9GAMM</name>
<keyword evidence="4" id="KW-0175">Coiled coil</keyword>
<sequence length="340" mass="38481">MSVNRMDFRDDLNTASDYLRMAVPQMVRRRIPPTPYNYALWYAHVQNACPDLSRSLLADFPENGPYDAEKSESLFFEYFVKHYLPTSPQARDLIVDIVTRLTRAVSRNLRGTQDYGASLREALTVFEENDDQERIRAMVGQLLTETRDLENLTQAFQSELKSAGAQVERLKRELEESERRARVDALTKIPNRRGFDEALVQSLSAPDEPTCLMMLDLDRFKQLNDTYGHPMGDRVLEIVGSVLAKVQSERVFVARYGGEEFAVIVNDELEAAQTLAEQIRRQVAALQIKRKSTKDTIGAITVSIGLTRFKPGETGASLIERADTGLYRAKEGGRDRVVIA</sequence>
<reference evidence="6 7" key="1">
    <citation type="submission" date="2019-11" db="EMBL/GenBank/DDBJ databases">
        <title>Whole-genome sequence of the anaerobic purple sulfur bacterium Allochromatium palmeri DSM 15591.</title>
        <authorList>
            <person name="Kyndt J.A."/>
            <person name="Meyer T.E."/>
        </authorList>
    </citation>
    <scope>NUCLEOTIDE SEQUENCE [LARGE SCALE GENOMIC DNA]</scope>
    <source>
        <strain evidence="6 7">DSM 15591</strain>
    </source>
</reference>
<dbReference type="InterPro" id="IPR050469">
    <property type="entry name" value="Diguanylate_Cyclase"/>
</dbReference>
<comment type="caution">
    <text evidence="6">The sequence shown here is derived from an EMBL/GenBank/DDBJ whole genome shotgun (WGS) entry which is preliminary data.</text>
</comment>
<evidence type="ECO:0000256" key="4">
    <source>
        <dbReference type="SAM" id="Coils"/>
    </source>
</evidence>
<dbReference type="GO" id="GO:0005886">
    <property type="term" value="C:plasma membrane"/>
    <property type="evidence" value="ECO:0007669"/>
    <property type="project" value="TreeGrafter"/>
</dbReference>
<evidence type="ECO:0000256" key="1">
    <source>
        <dbReference type="ARBA" id="ARBA00001946"/>
    </source>
</evidence>
<dbReference type="InterPro" id="IPR029787">
    <property type="entry name" value="Nucleotide_cyclase"/>
</dbReference>
<evidence type="ECO:0000256" key="2">
    <source>
        <dbReference type="ARBA" id="ARBA00012528"/>
    </source>
</evidence>
<proteinExistence type="predicted"/>
<dbReference type="PANTHER" id="PTHR45138">
    <property type="entry name" value="REGULATORY COMPONENTS OF SENSORY TRANSDUCTION SYSTEM"/>
    <property type="match status" value="1"/>
</dbReference>
<keyword evidence="7" id="KW-1185">Reference proteome</keyword>
<dbReference type="NCBIfam" id="TIGR00254">
    <property type="entry name" value="GGDEF"/>
    <property type="match status" value="1"/>
</dbReference>
<dbReference type="InterPro" id="IPR043128">
    <property type="entry name" value="Rev_trsase/Diguanyl_cyclase"/>
</dbReference>
<organism evidence="6 7">
    <name type="scientific">Allochromatium palmeri</name>
    <dbReference type="NCBI Taxonomy" id="231048"/>
    <lineage>
        <taxon>Bacteria</taxon>
        <taxon>Pseudomonadati</taxon>
        <taxon>Pseudomonadota</taxon>
        <taxon>Gammaproteobacteria</taxon>
        <taxon>Chromatiales</taxon>
        <taxon>Chromatiaceae</taxon>
        <taxon>Allochromatium</taxon>
    </lineage>
</organism>
<dbReference type="Gene3D" id="3.30.70.270">
    <property type="match status" value="1"/>
</dbReference>
<dbReference type="SUPFAM" id="SSF55073">
    <property type="entry name" value="Nucleotide cyclase"/>
    <property type="match status" value="1"/>
</dbReference>
<evidence type="ECO:0000313" key="7">
    <source>
        <dbReference type="Proteomes" id="UP000434044"/>
    </source>
</evidence>
<evidence type="ECO:0000256" key="3">
    <source>
        <dbReference type="ARBA" id="ARBA00034247"/>
    </source>
</evidence>
<dbReference type="PANTHER" id="PTHR45138:SF9">
    <property type="entry name" value="DIGUANYLATE CYCLASE DGCM-RELATED"/>
    <property type="match status" value="1"/>
</dbReference>
<dbReference type="InterPro" id="IPR000160">
    <property type="entry name" value="GGDEF_dom"/>
</dbReference>
<comment type="cofactor">
    <cofactor evidence="1">
        <name>Mg(2+)</name>
        <dbReference type="ChEBI" id="CHEBI:18420"/>
    </cofactor>
</comment>
<dbReference type="EMBL" id="WNKT01000016">
    <property type="protein sequence ID" value="MTW21281.1"/>
    <property type="molecule type" value="Genomic_DNA"/>
</dbReference>
<dbReference type="SMART" id="SM00267">
    <property type="entry name" value="GGDEF"/>
    <property type="match status" value="1"/>
</dbReference>
<dbReference type="CDD" id="cd01949">
    <property type="entry name" value="GGDEF"/>
    <property type="match status" value="1"/>
</dbReference>
<gene>
    <name evidence="6" type="ORF">GJ668_09225</name>
</gene>